<name>A0ABS4TCJ8_9PSEU</name>
<evidence type="ECO:0000259" key="3">
    <source>
        <dbReference type="Pfam" id="PF08341"/>
    </source>
</evidence>
<dbReference type="InterPro" id="IPR013552">
    <property type="entry name" value="Thioester_dom"/>
</dbReference>
<feature type="transmembrane region" description="Helical" evidence="1">
    <location>
        <begin position="346"/>
        <end position="366"/>
    </location>
</feature>
<gene>
    <name evidence="4" type="ORF">JOF56_001951</name>
</gene>
<dbReference type="NCBIfam" id="TIGR01167">
    <property type="entry name" value="LPXTG_anchor"/>
    <property type="match status" value="1"/>
</dbReference>
<keyword evidence="5" id="KW-1185">Reference proteome</keyword>
<keyword evidence="1" id="KW-0812">Transmembrane</keyword>
<dbReference type="NCBIfam" id="TIGR03934">
    <property type="entry name" value="TQXA_dom"/>
    <property type="match status" value="1"/>
</dbReference>
<keyword evidence="2" id="KW-0732">Signal</keyword>
<evidence type="ECO:0000313" key="4">
    <source>
        <dbReference type="EMBL" id="MBP2321566.1"/>
    </source>
</evidence>
<evidence type="ECO:0000256" key="1">
    <source>
        <dbReference type="SAM" id="Phobius"/>
    </source>
</evidence>
<protein>
    <submittedName>
        <fullName evidence="4">TQXA domain-containing protein/LPXTG-motif cell wall-anchored protein</fullName>
    </submittedName>
</protein>
<dbReference type="RefSeq" id="WP_209636507.1">
    <property type="nucleotide sequence ID" value="NZ_JAGINW010000001.1"/>
</dbReference>
<dbReference type="Gene3D" id="1.10.150.480">
    <property type="match status" value="1"/>
</dbReference>
<dbReference type="Proteomes" id="UP001519332">
    <property type="component" value="Unassembled WGS sequence"/>
</dbReference>
<evidence type="ECO:0000313" key="5">
    <source>
        <dbReference type="Proteomes" id="UP001519332"/>
    </source>
</evidence>
<feature type="chain" id="PRO_5045717666" evidence="2">
    <location>
        <begin position="29"/>
        <end position="372"/>
    </location>
</feature>
<sequence>MSRVKKLRAGAALVGVTAMALLSSVAPAAATDGVTGKLDESKNQNGYGIIISGFEKPMPTKLFGFTVGDSTLNTYCVDVHTPVVTKDHPGYVETGWDKHPQEGSSFNKNSAFINWVLHKGFPATDLEKLEKASGAKDKLTKEEAITGTQAALWTYSDDVKINRENPVPDNKDSAADVLAVYDYLTGKDNVGIGAAPKPVLTLDPAKLTGKPDSLIGPFVVTTSASDVSIAAKLPDGVILSDKDGKELKKADVATKIQQLDKYEFYVKVPANIATGKVEFSIAGQSEFSLGRLFVTQDAKKKTQSMILATSKTVKLDANGVAEWASAPAAPQPKKANNELANTGASILTPILIGVVLVGAGVGALVFQRRRRA</sequence>
<proteinExistence type="predicted"/>
<dbReference type="Pfam" id="PF08341">
    <property type="entry name" value="TED"/>
    <property type="match status" value="1"/>
</dbReference>
<accession>A0ABS4TCJ8</accession>
<keyword evidence="1" id="KW-1133">Transmembrane helix</keyword>
<feature type="domain" description="Thioester" evidence="3">
    <location>
        <begin position="74"/>
        <end position="189"/>
    </location>
</feature>
<comment type="caution">
    <text evidence="4">The sequence shown here is derived from an EMBL/GenBank/DDBJ whole genome shotgun (WGS) entry which is preliminary data.</text>
</comment>
<keyword evidence="1" id="KW-0472">Membrane</keyword>
<dbReference type="InterPro" id="IPR023849">
    <property type="entry name" value="TQXA_dom"/>
</dbReference>
<organism evidence="4 5">
    <name type="scientific">Kibdelosporangium banguiense</name>
    <dbReference type="NCBI Taxonomy" id="1365924"/>
    <lineage>
        <taxon>Bacteria</taxon>
        <taxon>Bacillati</taxon>
        <taxon>Actinomycetota</taxon>
        <taxon>Actinomycetes</taxon>
        <taxon>Pseudonocardiales</taxon>
        <taxon>Pseudonocardiaceae</taxon>
        <taxon>Kibdelosporangium</taxon>
    </lineage>
</organism>
<dbReference type="EMBL" id="JAGINW010000001">
    <property type="protein sequence ID" value="MBP2321566.1"/>
    <property type="molecule type" value="Genomic_DNA"/>
</dbReference>
<evidence type="ECO:0000256" key="2">
    <source>
        <dbReference type="SAM" id="SignalP"/>
    </source>
</evidence>
<feature type="signal peptide" evidence="2">
    <location>
        <begin position="1"/>
        <end position="28"/>
    </location>
</feature>
<reference evidence="4 5" key="1">
    <citation type="submission" date="2021-03" db="EMBL/GenBank/DDBJ databases">
        <title>Sequencing the genomes of 1000 actinobacteria strains.</title>
        <authorList>
            <person name="Klenk H.-P."/>
        </authorList>
    </citation>
    <scope>NUCLEOTIDE SEQUENCE [LARGE SCALE GENOMIC DNA]</scope>
    <source>
        <strain evidence="4 5">DSM 46670</strain>
    </source>
</reference>